<reference evidence="1" key="1">
    <citation type="submission" date="2022-07" db="EMBL/GenBank/DDBJ databases">
        <title>Genome Sequence of Lecanicillium saksenae.</title>
        <authorList>
            <person name="Buettner E."/>
        </authorList>
    </citation>
    <scope>NUCLEOTIDE SEQUENCE</scope>
    <source>
        <strain evidence="1">VT-O1</strain>
    </source>
</reference>
<protein>
    <submittedName>
        <fullName evidence="1">Uncharacterized protein</fullName>
    </submittedName>
</protein>
<name>A0ACC1QMV6_9HYPO</name>
<dbReference type="EMBL" id="JANAKD010001471">
    <property type="protein sequence ID" value="KAJ3479113.1"/>
    <property type="molecule type" value="Genomic_DNA"/>
</dbReference>
<evidence type="ECO:0000313" key="2">
    <source>
        <dbReference type="Proteomes" id="UP001148737"/>
    </source>
</evidence>
<sequence>MKLGIAFCERCNRPCAGIKALQVHSRTGLCGSPPVPLNRFGREYCLYCGQRFLGGPTGLRYHIEHTVCGQYTDEHADALTSLFADAEAVQRRLRAAAETPRAAPAASQASPGQSPGPSDPYAVLTPNERIAFDAEMAKADQKYADNLKKARELPPDQQKAEFARVKNIYNNKQSVTRKKYGIRLRDRKSRADVEGERNRMLSSRQNTPGSTGTPAHSEAALTPTTRGERDSISSQATTPRATLFSEAGNGLSGPTGTAELTNQTATSATSPAVSHRSPPATASGAARPMPMSIAGSYTAPVRPPDRPMNNGNDRQPIEIDDDDAKMDTAADESNTEMEVDEQDGSME</sequence>
<accession>A0ACC1QMV6</accession>
<dbReference type="Proteomes" id="UP001148737">
    <property type="component" value="Unassembled WGS sequence"/>
</dbReference>
<gene>
    <name evidence="1" type="ORF">NLG97_g8404</name>
</gene>
<comment type="caution">
    <text evidence="1">The sequence shown here is derived from an EMBL/GenBank/DDBJ whole genome shotgun (WGS) entry which is preliminary data.</text>
</comment>
<evidence type="ECO:0000313" key="1">
    <source>
        <dbReference type="EMBL" id="KAJ3479113.1"/>
    </source>
</evidence>
<proteinExistence type="predicted"/>
<keyword evidence="2" id="KW-1185">Reference proteome</keyword>
<organism evidence="1 2">
    <name type="scientific">Lecanicillium saksenae</name>
    <dbReference type="NCBI Taxonomy" id="468837"/>
    <lineage>
        <taxon>Eukaryota</taxon>
        <taxon>Fungi</taxon>
        <taxon>Dikarya</taxon>
        <taxon>Ascomycota</taxon>
        <taxon>Pezizomycotina</taxon>
        <taxon>Sordariomycetes</taxon>
        <taxon>Hypocreomycetidae</taxon>
        <taxon>Hypocreales</taxon>
        <taxon>Cordycipitaceae</taxon>
        <taxon>Lecanicillium</taxon>
    </lineage>
</organism>